<dbReference type="Proteomes" id="UP000703038">
    <property type="component" value="Unassembled WGS sequence"/>
</dbReference>
<proteinExistence type="predicted"/>
<evidence type="ECO:0000313" key="3">
    <source>
        <dbReference type="Proteomes" id="UP000703038"/>
    </source>
</evidence>
<organism evidence="2 3">
    <name type="scientific">Rhodococcoides corynebacterioides</name>
    <dbReference type="NCBI Taxonomy" id="53972"/>
    <lineage>
        <taxon>Bacteria</taxon>
        <taxon>Bacillati</taxon>
        <taxon>Actinomycetota</taxon>
        <taxon>Actinomycetes</taxon>
        <taxon>Mycobacteriales</taxon>
        <taxon>Nocardiaceae</taxon>
        <taxon>Rhodococcoides</taxon>
    </lineage>
</organism>
<evidence type="ECO:0008006" key="4">
    <source>
        <dbReference type="Google" id="ProtNLM"/>
    </source>
</evidence>
<evidence type="ECO:0000313" key="2">
    <source>
        <dbReference type="EMBL" id="MBM7414483.1"/>
    </source>
</evidence>
<comment type="caution">
    <text evidence="2">The sequence shown here is derived from an EMBL/GenBank/DDBJ whole genome shotgun (WGS) entry which is preliminary data.</text>
</comment>
<name>A0ABS2KRH2_9NOCA</name>
<feature type="region of interest" description="Disordered" evidence="1">
    <location>
        <begin position="1"/>
        <end position="28"/>
    </location>
</feature>
<dbReference type="RefSeq" id="WP_204867293.1">
    <property type="nucleotide sequence ID" value="NZ_JAFBBK010000001.1"/>
</dbReference>
<dbReference type="EMBL" id="JAFBBK010000001">
    <property type="protein sequence ID" value="MBM7414483.1"/>
    <property type="molecule type" value="Genomic_DNA"/>
</dbReference>
<gene>
    <name evidence="2" type="ORF">JOE42_001216</name>
</gene>
<reference evidence="2 3" key="1">
    <citation type="submission" date="2021-01" db="EMBL/GenBank/DDBJ databases">
        <title>Genomics of switchgrass bacterial isolates.</title>
        <authorList>
            <person name="Shade A."/>
        </authorList>
    </citation>
    <scope>NUCLEOTIDE SEQUENCE [LARGE SCALE GENOMIC DNA]</scope>
    <source>
        <strain evidence="2 3">PvP111</strain>
    </source>
</reference>
<evidence type="ECO:0000256" key="1">
    <source>
        <dbReference type="SAM" id="MobiDB-lite"/>
    </source>
</evidence>
<sequence length="98" mass="10863">MTRTPFPAASRPTTPGAAPLSTDPTDPSETDLAMVAFLRRWYVYGGGRAEDILVEFGLVPLEFFGRVKVLLENGVRVTDRALVEPMLAVCRKRLWLGQ</sequence>
<protein>
    <recommendedName>
        <fullName evidence="4">DUF3263 domain-containing protein</fullName>
    </recommendedName>
</protein>
<keyword evidence="3" id="KW-1185">Reference proteome</keyword>
<accession>A0ABS2KRH2</accession>